<accession>A0A2L2U0C7</accession>
<sequence>MFEETSSEGRCNMLARTDITPSNEKIMECRLFFGGEVLVVADSGIWTSSLRAVDVAAHFSKSEDVIGTDREGPGT</sequence>
<organism evidence="1 2">
    <name type="scientific">Fusarium venenatum</name>
    <dbReference type="NCBI Taxonomy" id="56646"/>
    <lineage>
        <taxon>Eukaryota</taxon>
        <taxon>Fungi</taxon>
        <taxon>Dikarya</taxon>
        <taxon>Ascomycota</taxon>
        <taxon>Pezizomycotina</taxon>
        <taxon>Sordariomycetes</taxon>
        <taxon>Hypocreomycetidae</taxon>
        <taxon>Hypocreales</taxon>
        <taxon>Nectriaceae</taxon>
        <taxon>Fusarium</taxon>
    </lineage>
</organism>
<protein>
    <submittedName>
        <fullName evidence="1">Uncharacterized protein</fullName>
    </submittedName>
</protein>
<proteinExistence type="predicted"/>
<name>A0A2L2U0C7_9HYPO</name>
<reference evidence="2" key="1">
    <citation type="submission" date="2014-10" db="EMBL/GenBank/DDBJ databases">
        <authorList>
            <person name="King R."/>
        </authorList>
    </citation>
    <scope>NUCLEOTIDE SEQUENCE [LARGE SCALE GENOMIC DNA]</scope>
    <source>
        <strain evidence="2">A3/5</strain>
    </source>
</reference>
<evidence type="ECO:0000313" key="1">
    <source>
        <dbReference type="EMBL" id="CEI68340.1"/>
    </source>
</evidence>
<dbReference type="AlphaFoldDB" id="A0A2L2U0C7"/>
<dbReference type="EMBL" id="LN649231">
    <property type="protein sequence ID" value="CEI68340.1"/>
    <property type="molecule type" value="Genomic_DNA"/>
</dbReference>
<evidence type="ECO:0000313" key="2">
    <source>
        <dbReference type="Proteomes" id="UP000245910"/>
    </source>
</evidence>
<dbReference type="Proteomes" id="UP000245910">
    <property type="component" value="Chromosome III"/>
</dbReference>
<keyword evidence="2" id="KW-1185">Reference proteome</keyword>